<dbReference type="NCBIfam" id="TIGR01488">
    <property type="entry name" value="HAD-SF-IB"/>
    <property type="match status" value="1"/>
</dbReference>
<dbReference type="STRING" id="1166340.SAMN05192583_2051"/>
<dbReference type="InterPro" id="IPR023214">
    <property type="entry name" value="HAD_sf"/>
</dbReference>
<protein>
    <submittedName>
        <fullName evidence="4">Haloacid Dehalogenase superfamily, subfamily IB, phosphoserine phosphatase-like</fullName>
    </submittedName>
</protein>
<gene>
    <name evidence="4" type="ORF">SAMN05192583_2051</name>
</gene>
<dbReference type="AlphaFoldDB" id="A0A1H8DTA0"/>
<keyword evidence="5" id="KW-1185">Reference proteome</keyword>
<evidence type="ECO:0000256" key="2">
    <source>
        <dbReference type="ARBA" id="ARBA00022801"/>
    </source>
</evidence>
<dbReference type="Gene3D" id="1.20.1440.100">
    <property type="entry name" value="SG protein - dephosphorylation function"/>
    <property type="match status" value="1"/>
</dbReference>
<dbReference type="GO" id="GO:0016787">
    <property type="term" value="F:hydrolase activity"/>
    <property type="evidence" value="ECO:0007669"/>
    <property type="project" value="UniProtKB-KW"/>
</dbReference>
<dbReference type="Gene3D" id="3.40.50.1000">
    <property type="entry name" value="HAD superfamily/HAD-like"/>
    <property type="match status" value="1"/>
</dbReference>
<evidence type="ECO:0000313" key="5">
    <source>
        <dbReference type="Proteomes" id="UP000199206"/>
    </source>
</evidence>
<dbReference type="EMBL" id="FOCF01000004">
    <property type="protein sequence ID" value="SEN10541.1"/>
    <property type="molecule type" value="Genomic_DNA"/>
</dbReference>
<dbReference type="GO" id="GO:0046872">
    <property type="term" value="F:metal ion binding"/>
    <property type="evidence" value="ECO:0007669"/>
    <property type="project" value="UniProtKB-KW"/>
</dbReference>
<evidence type="ECO:0000313" key="4">
    <source>
        <dbReference type="EMBL" id="SEN10541.1"/>
    </source>
</evidence>
<dbReference type="InterPro" id="IPR036412">
    <property type="entry name" value="HAD-like_sf"/>
</dbReference>
<dbReference type="Pfam" id="PF12710">
    <property type="entry name" value="HAD"/>
    <property type="match status" value="1"/>
</dbReference>
<keyword evidence="1" id="KW-0479">Metal-binding</keyword>
<dbReference type="InterPro" id="IPR050582">
    <property type="entry name" value="HAD-like_SerB"/>
</dbReference>
<evidence type="ECO:0000256" key="3">
    <source>
        <dbReference type="ARBA" id="ARBA00022842"/>
    </source>
</evidence>
<accession>A0A1H8DTA0</accession>
<dbReference type="OrthoDB" id="7739434at2"/>
<name>A0A1H8DTA0_9SPHN</name>
<dbReference type="PANTHER" id="PTHR43344">
    <property type="entry name" value="PHOSPHOSERINE PHOSPHATASE"/>
    <property type="match status" value="1"/>
</dbReference>
<dbReference type="Proteomes" id="UP000199206">
    <property type="component" value="Unassembled WGS sequence"/>
</dbReference>
<dbReference type="RefSeq" id="WP_093665583.1">
    <property type="nucleotide sequence ID" value="NZ_FOCF01000004.1"/>
</dbReference>
<keyword evidence="2" id="KW-0378">Hydrolase</keyword>
<reference evidence="5" key="1">
    <citation type="submission" date="2016-10" db="EMBL/GenBank/DDBJ databases">
        <authorList>
            <person name="Varghese N."/>
            <person name="Submissions S."/>
        </authorList>
    </citation>
    <scope>NUCLEOTIDE SEQUENCE [LARGE SCALE GENOMIC DNA]</scope>
    <source>
        <strain evidence="5">S6-262</strain>
    </source>
</reference>
<organism evidence="4 5">
    <name type="scientific">Sphingomonas gellani</name>
    <dbReference type="NCBI Taxonomy" id="1166340"/>
    <lineage>
        <taxon>Bacteria</taxon>
        <taxon>Pseudomonadati</taxon>
        <taxon>Pseudomonadota</taxon>
        <taxon>Alphaproteobacteria</taxon>
        <taxon>Sphingomonadales</taxon>
        <taxon>Sphingomonadaceae</taxon>
        <taxon>Sphingomonas</taxon>
    </lineage>
</organism>
<dbReference type="PANTHER" id="PTHR43344:SF13">
    <property type="entry name" value="PHOSPHATASE RV3661-RELATED"/>
    <property type="match status" value="1"/>
</dbReference>
<dbReference type="SUPFAM" id="SSF56784">
    <property type="entry name" value="HAD-like"/>
    <property type="match status" value="1"/>
</dbReference>
<proteinExistence type="predicted"/>
<sequence length="231" mass="25674">MSAPVKLAIYDLDRTITRVPTWSLFLLFASRRIAPWRLATVPLLAPAALLRMTGAIGRDDLKQVMHRLLLGHAVAPERLERVAEAFAKRFVARDILAGARHRMARDHADGWRVVIATAAHRFYAEPIARRLGVDDVVATDAARAPGGAILSTIDGGNCYGSVKQAMIADWLARQGIAREQARIRFYSDHVSDRYTFDWVDEAVAVNAHPPLARLAASRGWQVLNWRKGHQG</sequence>
<keyword evidence="3" id="KW-0460">Magnesium</keyword>
<evidence type="ECO:0000256" key="1">
    <source>
        <dbReference type="ARBA" id="ARBA00022723"/>
    </source>
</evidence>